<dbReference type="PROSITE" id="PS51354">
    <property type="entry name" value="GLUTAREDOXIN_2"/>
    <property type="match status" value="1"/>
</dbReference>
<keyword evidence="4" id="KW-1185">Reference proteome</keyword>
<proteinExistence type="predicted"/>
<dbReference type="OrthoDB" id="9795531at2"/>
<dbReference type="Gene3D" id="3.40.30.10">
    <property type="entry name" value="Glutaredoxin"/>
    <property type="match status" value="1"/>
</dbReference>
<keyword evidence="2" id="KW-0812">Transmembrane</keyword>
<evidence type="ECO:0000313" key="4">
    <source>
        <dbReference type="Proteomes" id="UP000238415"/>
    </source>
</evidence>
<dbReference type="EMBL" id="PVXM01000008">
    <property type="protein sequence ID" value="PRR74461.1"/>
    <property type="molecule type" value="Genomic_DNA"/>
</dbReference>
<comment type="subcellular location">
    <subcellularLocation>
        <location evidence="1">Cell membrane</location>
        <topology evidence="1">Multi-pass membrane protein</topology>
    </subcellularLocation>
</comment>
<dbReference type="GO" id="GO:0022857">
    <property type="term" value="F:transmembrane transporter activity"/>
    <property type="evidence" value="ECO:0007669"/>
    <property type="project" value="InterPro"/>
</dbReference>
<evidence type="ECO:0000313" key="3">
    <source>
        <dbReference type="EMBL" id="PRR74461.1"/>
    </source>
</evidence>
<dbReference type="Pfam" id="PF07690">
    <property type="entry name" value="MFS_1"/>
    <property type="match status" value="1"/>
</dbReference>
<dbReference type="Gene3D" id="1.20.1250.20">
    <property type="entry name" value="MFS general substrate transporter like domains"/>
    <property type="match status" value="1"/>
</dbReference>
<keyword evidence="2" id="KW-0472">Membrane</keyword>
<name>A0A2T0AV65_9FIRM</name>
<dbReference type="SUPFAM" id="SSF103473">
    <property type="entry name" value="MFS general substrate transporter"/>
    <property type="match status" value="1"/>
</dbReference>
<reference evidence="3 4" key="1">
    <citation type="submission" date="2018-03" db="EMBL/GenBank/DDBJ databases">
        <title>Genome sequence of Moorella humiferrea DSM 23265.</title>
        <authorList>
            <person name="Poehlein A."/>
            <person name="Daniel R."/>
        </authorList>
    </citation>
    <scope>NUCLEOTIDE SEQUENCE [LARGE SCALE GENOMIC DNA]</scope>
    <source>
        <strain evidence="3 4">DSM 23265</strain>
    </source>
</reference>
<organism evidence="3 4">
    <name type="scientific">Neomoorella humiferrea</name>
    <dbReference type="NCBI Taxonomy" id="676965"/>
    <lineage>
        <taxon>Bacteria</taxon>
        <taxon>Bacillati</taxon>
        <taxon>Bacillota</taxon>
        <taxon>Clostridia</taxon>
        <taxon>Neomoorellales</taxon>
        <taxon>Neomoorellaceae</taxon>
        <taxon>Neomoorella</taxon>
    </lineage>
</organism>
<protein>
    <submittedName>
        <fullName evidence="3">Major Facilitator Superfamily protein</fullName>
    </submittedName>
</protein>
<evidence type="ECO:0000256" key="2">
    <source>
        <dbReference type="SAM" id="Phobius"/>
    </source>
</evidence>
<dbReference type="InterPro" id="IPR036249">
    <property type="entry name" value="Thioredoxin-like_sf"/>
</dbReference>
<comment type="caution">
    <text evidence="3">The sequence shown here is derived from an EMBL/GenBank/DDBJ whole genome shotgun (WGS) entry which is preliminary data.</text>
</comment>
<dbReference type="AlphaFoldDB" id="A0A2T0AV65"/>
<gene>
    <name evidence="3" type="ORF">MOHU_07740</name>
</gene>
<keyword evidence="2" id="KW-1133">Transmembrane helix</keyword>
<dbReference type="InterPro" id="IPR036259">
    <property type="entry name" value="MFS_trans_sf"/>
</dbReference>
<accession>A0A2T0AV65</accession>
<sequence>MNNIIFSMPGCIKCKIAKDFLHEQSIPFIEKNVKNEGKEDFQQFYVKNRKFIYRNSEGIVFPIFTDGTKIRQGLGPILAYLQSGTNLDGFVEIGVMHKEWVDGLNVSRGNPEYGEDFLTLLRYLKSKAMKLKIDTNGKNSELLGRILKEGLADMVVMEVLGPKTLYSQIAGETIDFSDIEKTISIVPQFPQYRFYTTVVPVIREEKFMSTVWSFFCLATAWMNSYGGLLFTRLMVGLGCAGYNTAGYALIGAWFPPRKRGLMTGLFNTGQPLGAFVGVGIAGWLAG</sequence>
<dbReference type="Proteomes" id="UP000238415">
    <property type="component" value="Unassembled WGS sequence"/>
</dbReference>
<dbReference type="SUPFAM" id="SSF52833">
    <property type="entry name" value="Thioredoxin-like"/>
    <property type="match status" value="1"/>
</dbReference>
<dbReference type="InterPro" id="IPR011701">
    <property type="entry name" value="MFS"/>
</dbReference>
<feature type="transmembrane region" description="Helical" evidence="2">
    <location>
        <begin position="266"/>
        <end position="285"/>
    </location>
</feature>
<feature type="transmembrane region" description="Helical" evidence="2">
    <location>
        <begin position="234"/>
        <end position="254"/>
    </location>
</feature>
<evidence type="ECO:0000256" key="1">
    <source>
        <dbReference type="ARBA" id="ARBA00004651"/>
    </source>
</evidence>
<dbReference type="GO" id="GO:0005886">
    <property type="term" value="C:plasma membrane"/>
    <property type="evidence" value="ECO:0007669"/>
    <property type="project" value="UniProtKB-SubCell"/>
</dbReference>